<feature type="transmembrane region" description="Helical" evidence="7">
    <location>
        <begin position="20"/>
        <end position="46"/>
    </location>
</feature>
<feature type="transmembrane region" description="Helical" evidence="7">
    <location>
        <begin position="94"/>
        <end position="125"/>
    </location>
</feature>
<keyword evidence="6 7" id="KW-0472">Membrane</keyword>
<comment type="similarity">
    <text evidence="2">Belongs to the MscS (TC 1.A.23) family.</text>
</comment>
<dbReference type="InterPro" id="IPR006686">
    <property type="entry name" value="MscS_channel_CS"/>
</dbReference>
<dbReference type="InterPro" id="IPR049142">
    <property type="entry name" value="MS_channel_1st"/>
</dbReference>
<dbReference type="InterPro" id="IPR011066">
    <property type="entry name" value="MscS_channel_C_sf"/>
</dbReference>
<keyword evidence="4 7" id="KW-0812">Transmembrane</keyword>
<dbReference type="OrthoDB" id="9809206at2"/>
<feature type="domain" description="Mechanosensitive ion channel MscS" evidence="8">
    <location>
        <begin position="112"/>
        <end position="178"/>
    </location>
</feature>
<dbReference type="InterPro" id="IPR049278">
    <property type="entry name" value="MS_channel_C"/>
</dbReference>
<evidence type="ECO:0000259" key="8">
    <source>
        <dbReference type="Pfam" id="PF00924"/>
    </source>
</evidence>
<dbReference type="InterPro" id="IPR006685">
    <property type="entry name" value="MscS_channel_2nd"/>
</dbReference>
<evidence type="ECO:0000256" key="4">
    <source>
        <dbReference type="ARBA" id="ARBA00022692"/>
    </source>
</evidence>
<keyword evidence="3" id="KW-1003">Cell membrane</keyword>
<dbReference type="GO" id="GO:0008381">
    <property type="term" value="F:mechanosensitive monoatomic ion channel activity"/>
    <property type="evidence" value="ECO:0007669"/>
    <property type="project" value="InterPro"/>
</dbReference>
<dbReference type="InterPro" id="IPR045275">
    <property type="entry name" value="MscS_archaea/bacteria_type"/>
</dbReference>
<evidence type="ECO:0000313" key="11">
    <source>
        <dbReference type="EMBL" id="TCV07439.1"/>
    </source>
</evidence>
<dbReference type="Pfam" id="PF05552">
    <property type="entry name" value="MS_channel_1st_1"/>
    <property type="match status" value="1"/>
</dbReference>
<dbReference type="EMBL" id="SMBZ01000052">
    <property type="protein sequence ID" value="TCV07439.1"/>
    <property type="molecule type" value="Genomic_DNA"/>
</dbReference>
<sequence length="284" mass="31516">MNQIENIESKLEKLIDSTIAYLPILFGSVISAIIVLLLGVWFIRLVRRLVDRIFVRRNVDPSIRTFLGNIINWSLRIILFIIVISQLGVQTSSFIAIIGAAGLAIGLSLQGSLSNFAGGVLILLFKPFRVGDYISSSTGVDGTVKVIDIFNTKLVTPQNQVVVIPNGSLSNSNITNYSEMGTRRTWFDIGVGYNTDLRKAKEILLNVIEKNEYAFKDPAAEVVVTKLNDSSINLSVRVTASNDVFWKMHEQLIIDCKEALDEAGIEIPFPKTDIYMNYPSKTEG</sequence>
<dbReference type="Gene3D" id="2.30.30.60">
    <property type="match status" value="1"/>
</dbReference>
<dbReference type="Gene3D" id="1.10.287.1260">
    <property type="match status" value="1"/>
</dbReference>
<feature type="transmembrane region" description="Helical" evidence="7">
    <location>
        <begin position="66"/>
        <end position="88"/>
    </location>
</feature>
<accession>A0A4V2VTJ8</accession>
<keyword evidence="5 7" id="KW-1133">Transmembrane helix</keyword>
<evidence type="ECO:0000256" key="7">
    <source>
        <dbReference type="SAM" id="Phobius"/>
    </source>
</evidence>
<dbReference type="InterPro" id="IPR023408">
    <property type="entry name" value="MscS_beta-dom_sf"/>
</dbReference>
<evidence type="ECO:0000256" key="2">
    <source>
        <dbReference type="ARBA" id="ARBA00008017"/>
    </source>
</evidence>
<dbReference type="InterPro" id="IPR011014">
    <property type="entry name" value="MscS_channel_TM-2"/>
</dbReference>
<dbReference type="PROSITE" id="PS01246">
    <property type="entry name" value="UPF0003"/>
    <property type="match status" value="1"/>
</dbReference>
<feature type="domain" description="Mechanosensitive ion channel MscS C-terminal" evidence="9">
    <location>
        <begin position="187"/>
        <end position="267"/>
    </location>
</feature>
<gene>
    <name evidence="11" type="ORF">EDC17_105214</name>
</gene>
<comment type="subcellular location">
    <subcellularLocation>
        <location evidence="1">Cell membrane</location>
        <topology evidence="1">Multi-pass membrane protein</topology>
    </subcellularLocation>
</comment>
<evidence type="ECO:0000256" key="3">
    <source>
        <dbReference type="ARBA" id="ARBA00022475"/>
    </source>
</evidence>
<dbReference type="GO" id="GO:0005886">
    <property type="term" value="C:plasma membrane"/>
    <property type="evidence" value="ECO:0007669"/>
    <property type="project" value="UniProtKB-SubCell"/>
</dbReference>
<dbReference type="Proteomes" id="UP000295197">
    <property type="component" value="Unassembled WGS sequence"/>
</dbReference>
<organism evidence="11 12">
    <name type="scientific">Sphingobacterium alimentarium</name>
    <dbReference type="NCBI Taxonomy" id="797292"/>
    <lineage>
        <taxon>Bacteria</taxon>
        <taxon>Pseudomonadati</taxon>
        <taxon>Bacteroidota</taxon>
        <taxon>Sphingobacteriia</taxon>
        <taxon>Sphingobacteriales</taxon>
        <taxon>Sphingobacteriaceae</taxon>
        <taxon>Sphingobacterium</taxon>
    </lineage>
</organism>
<protein>
    <submittedName>
        <fullName evidence="11">Small conductance mechanosensitive channel</fullName>
    </submittedName>
</protein>
<dbReference type="RefSeq" id="WP_132778787.1">
    <property type="nucleotide sequence ID" value="NZ_SMBZ01000052.1"/>
</dbReference>
<evidence type="ECO:0000256" key="6">
    <source>
        <dbReference type="ARBA" id="ARBA00023136"/>
    </source>
</evidence>
<dbReference type="PANTHER" id="PTHR30221">
    <property type="entry name" value="SMALL-CONDUCTANCE MECHANOSENSITIVE CHANNEL"/>
    <property type="match status" value="1"/>
</dbReference>
<dbReference type="InterPro" id="IPR010920">
    <property type="entry name" value="LSM_dom_sf"/>
</dbReference>
<dbReference type="Pfam" id="PF21082">
    <property type="entry name" value="MS_channel_3rd"/>
    <property type="match status" value="1"/>
</dbReference>
<evidence type="ECO:0000259" key="10">
    <source>
        <dbReference type="Pfam" id="PF21088"/>
    </source>
</evidence>
<keyword evidence="12" id="KW-1185">Reference proteome</keyword>
<dbReference type="InterPro" id="IPR008910">
    <property type="entry name" value="MSC_TM_helix"/>
</dbReference>
<comment type="caution">
    <text evidence="11">The sequence shown here is derived from an EMBL/GenBank/DDBJ whole genome shotgun (WGS) entry which is preliminary data.</text>
</comment>
<dbReference type="SUPFAM" id="SSF82861">
    <property type="entry name" value="Mechanosensitive channel protein MscS (YggB), transmembrane region"/>
    <property type="match status" value="1"/>
</dbReference>
<dbReference type="AlphaFoldDB" id="A0A4V2VTJ8"/>
<dbReference type="Pfam" id="PF21088">
    <property type="entry name" value="MS_channel_1st"/>
    <property type="match status" value="1"/>
</dbReference>
<dbReference type="SUPFAM" id="SSF50182">
    <property type="entry name" value="Sm-like ribonucleoproteins"/>
    <property type="match status" value="1"/>
</dbReference>
<dbReference type="SUPFAM" id="SSF82689">
    <property type="entry name" value="Mechanosensitive channel protein MscS (YggB), C-terminal domain"/>
    <property type="match status" value="1"/>
</dbReference>
<evidence type="ECO:0000313" key="12">
    <source>
        <dbReference type="Proteomes" id="UP000295197"/>
    </source>
</evidence>
<dbReference type="PANTHER" id="PTHR30221:SF1">
    <property type="entry name" value="SMALL-CONDUCTANCE MECHANOSENSITIVE CHANNEL"/>
    <property type="match status" value="1"/>
</dbReference>
<feature type="domain" description="Mechanosensitive ion channel transmembrane helices 2/3" evidence="10">
    <location>
        <begin position="77"/>
        <end position="110"/>
    </location>
</feature>
<evidence type="ECO:0000259" key="9">
    <source>
        <dbReference type="Pfam" id="PF21082"/>
    </source>
</evidence>
<name>A0A4V2VTJ8_9SPHI</name>
<reference evidence="11 12" key="1">
    <citation type="submission" date="2019-03" db="EMBL/GenBank/DDBJ databases">
        <title>Genomic Encyclopedia of Type Strains, Phase IV (KMG-IV): sequencing the most valuable type-strain genomes for metagenomic binning, comparative biology and taxonomic classification.</title>
        <authorList>
            <person name="Goeker M."/>
        </authorList>
    </citation>
    <scope>NUCLEOTIDE SEQUENCE [LARGE SCALE GENOMIC DNA]</scope>
    <source>
        <strain evidence="11 12">DSM 22362</strain>
    </source>
</reference>
<dbReference type="Pfam" id="PF00924">
    <property type="entry name" value="MS_channel_2nd"/>
    <property type="match status" value="1"/>
</dbReference>
<evidence type="ECO:0000256" key="5">
    <source>
        <dbReference type="ARBA" id="ARBA00022989"/>
    </source>
</evidence>
<evidence type="ECO:0000256" key="1">
    <source>
        <dbReference type="ARBA" id="ARBA00004651"/>
    </source>
</evidence>
<dbReference type="Gene3D" id="3.30.70.100">
    <property type="match status" value="1"/>
</dbReference>
<proteinExistence type="inferred from homology"/>